<evidence type="ECO:0000256" key="1">
    <source>
        <dbReference type="ARBA" id="ARBA00023015"/>
    </source>
</evidence>
<organism evidence="7 8">
    <name type="scientific">Haloactinopolyspora alba</name>
    <dbReference type="NCBI Taxonomy" id="648780"/>
    <lineage>
        <taxon>Bacteria</taxon>
        <taxon>Bacillati</taxon>
        <taxon>Actinomycetota</taxon>
        <taxon>Actinomycetes</taxon>
        <taxon>Jiangellales</taxon>
        <taxon>Jiangellaceae</taxon>
        <taxon>Haloactinopolyspora</taxon>
    </lineage>
</organism>
<dbReference type="EMBL" id="PYGE01000002">
    <property type="protein sequence ID" value="PSL06830.1"/>
    <property type="molecule type" value="Genomic_DNA"/>
</dbReference>
<reference evidence="7 8" key="1">
    <citation type="submission" date="2018-03" db="EMBL/GenBank/DDBJ databases">
        <title>Genomic Encyclopedia of Archaeal and Bacterial Type Strains, Phase II (KMG-II): from individual species to whole genera.</title>
        <authorList>
            <person name="Goeker M."/>
        </authorList>
    </citation>
    <scope>NUCLEOTIDE SEQUENCE [LARGE SCALE GENOMIC DNA]</scope>
    <source>
        <strain evidence="7 8">DSM 45211</strain>
    </source>
</reference>
<gene>
    <name evidence="7" type="ORF">CLV30_102219</name>
</gene>
<evidence type="ECO:0000259" key="6">
    <source>
        <dbReference type="PROSITE" id="PS50977"/>
    </source>
</evidence>
<evidence type="ECO:0000256" key="4">
    <source>
        <dbReference type="PROSITE-ProRule" id="PRU00335"/>
    </source>
</evidence>
<dbReference type="PROSITE" id="PS50977">
    <property type="entry name" value="HTH_TETR_2"/>
    <property type="match status" value="1"/>
</dbReference>
<dbReference type="GO" id="GO:0003677">
    <property type="term" value="F:DNA binding"/>
    <property type="evidence" value="ECO:0007669"/>
    <property type="project" value="UniProtKB-UniRule"/>
</dbReference>
<dbReference type="OrthoDB" id="329481at2"/>
<dbReference type="Gene3D" id="1.10.357.10">
    <property type="entry name" value="Tetracycline Repressor, domain 2"/>
    <property type="match status" value="1"/>
</dbReference>
<evidence type="ECO:0000313" key="8">
    <source>
        <dbReference type="Proteomes" id="UP000243528"/>
    </source>
</evidence>
<keyword evidence="1" id="KW-0805">Transcription regulation</keyword>
<proteinExistence type="predicted"/>
<accession>A0A2P8EBJ7</accession>
<dbReference type="Pfam" id="PF02909">
    <property type="entry name" value="TetR_C_1"/>
    <property type="match status" value="1"/>
</dbReference>
<feature type="domain" description="HTH tetR-type" evidence="6">
    <location>
        <begin position="62"/>
        <end position="122"/>
    </location>
</feature>
<keyword evidence="3" id="KW-0804">Transcription</keyword>
<protein>
    <submittedName>
        <fullName evidence="7">Tetracycline repressor-like protein</fullName>
    </submittedName>
</protein>
<evidence type="ECO:0000256" key="5">
    <source>
        <dbReference type="SAM" id="MobiDB-lite"/>
    </source>
</evidence>
<evidence type="ECO:0000313" key="7">
    <source>
        <dbReference type="EMBL" id="PSL06830.1"/>
    </source>
</evidence>
<evidence type="ECO:0000256" key="2">
    <source>
        <dbReference type="ARBA" id="ARBA00023125"/>
    </source>
</evidence>
<dbReference type="InterPro" id="IPR001647">
    <property type="entry name" value="HTH_TetR"/>
</dbReference>
<feature type="region of interest" description="Disordered" evidence="5">
    <location>
        <begin position="33"/>
        <end position="59"/>
    </location>
</feature>
<name>A0A2P8EBJ7_9ACTN</name>
<dbReference type="SUPFAM" id="SSF46689">
    <property type="entry name" value="Homeodomain-like"/>
    <property type="match status" value="1"/>
</dbReference>
<comment type="caution">
    <text evidence="7">The sequence shown here is derived from an EMBL/GenBank/DDBJ whole genome shotgun (WGS) entry which is preliminary data.</text>
</comment>
<feature type="region of interest" description="Disordered" evidence="5">
    <location>
        <begin position="1"/>
        <end position="21"/>
    </location>
</feature>
<dbReference type="GO" id="GO:0045892">
    <property type="term" value="P:negative regulation of DNA-templated transcription"/>
    <property type="evidence" value="ECO:0007669"/>
    <property type="project" value="InterPro"/>
</dbReference>
<dbReference type="InterPro" id="IPR036271">
    <property type="entry name" value="Tet_transcr_reg_TetR-rel_C_sf"/>
</dbReference>
<dbReference type="SUPFAM" id="SSF48498">
    <property type="entry name" value="Tetracyclin repressor-like, C-terminal domain"/>
    <property type="match status" value="1"/>
</dbReference>
<sequence>MDCAECQDELPSPAGTGRPRRYCSRACQARAYRRRRDRGRSAPRHGDVTGAWASEAASTSTPVTVDDLVEAAVALADRQGIESVTLRSVARHTGASPVRVERLIGSRDRLVAAMTQHVLSRPRRDPSAMAPGSAARIVALAQSEWRRYERHPWLVSVLASSRPPVEPAVLEHAGDVIDAFVRHGLDPADAFDRYIALSAYVQGMARLLTSEQHETRAHGVTYAAWWAAQHRRAERTGRDRRHPWIAQNTTASGADGHDDVARWFAAGLPRVVDGLLARSTP</sequence>
<dbReference type="InterPro" id="IPR004111">
    <property type="entry name" value="Repressor_TetR_C"/>
</dbReference>
<dbReference type="Gene3D" id="1.10.10.60">
    <property type="entry name" value="Homeodomain-like"/>
    <property type="match status" value="1"/>
</dbReference>
<dbReference type="Proteomes" id="UP000243528">
    <property type="component" value="Unassembled WGS sequence"/>
</dbReference>
<keyword evidence="2 4" id="KW-0238">DNA-binding</keyword>
<dbReference type="AlphaFoldDB" id="A0A2P8EBJ7"/>
<keyword evidence="8" id="KW-1185">Reference proteome</keyword>
<dbReference type="InterPro" id="IPR009057">
    <property type="entry name" value="Homeodomain-like_sf"/>
</dbReference>
<feature type="compositionally biased region" description="Basic residues" evidence="5">
    <location>
        <begin position="33"/>
        <end position="43"/>
    </location>
</feature>
<evidence type="ECO:0000256" key="3">
    <source>
        <dbReference type="ARBA" id="ARBA00023163"/>
    </source>
</evidence>
<feature type="DNA-binding region" description="H-T-H motif" evidence="4">
    <location>
        <begin position="85"/>
        <end position="104"/>
    </location>
</feature>